<evidence type="ECO:0000256" key="2">
    <source>
        <dbReference type="SAM" id="SignalP"/>
    </source>
</evidence>
<evidence type="ECO:0000259" key="3">
    <source>
        <dbReference type="Pfam" id="PF13229"/>
    </source>
</evidence>
<feature type="compositionally biased region" description="Polar residues" evidence="1">
    <location>
        <begin position="32"/>
        <end position="45"/>
    </location>
</feature>
<dbReference type="Gene3D" id="2.160.20.10">
    <property type="entry name" value="Single-stranded right-handed beta-helix, Pectin lyase-like"/>
    <property type="match status" value="2"/>
</dbReference>
<accession>A0ABU3GTM6</accession>
<dbReference type="Proteomes" id="UP001258315">
    <property type="component" value="Unassembled WGS sequence"/>
</dbReference>
<evidence type="ECO:0000256" key="1">
    <source>
        <dbReference type="SAM" id="MobiDB-lite"/>
    </source>
</evidence>
<dbReference type="InterPro" id="IPR012334">
    <property type="entry name" value="Pectin_lyas_fold"/>
</dbReference>
<keyword evidence="5" id="KW-1185">Reference proteome</keyword>
<reference evidence="5" key="1">
    <citation type="submission" date="2023-07" db="EMBL/GenBank/DDBJ databases">
        <title>Functional and genomic diversity of the sorghum phyllosphere microbiome.</title>
        <authorList>
            <person name="Shade A."/>
        </authorList>
    </citation>
    <scope>NUCLEOTIDE SEQUENCE [LARGE SCALE GENOMIC DNA]</scope>
    <source>
        <strain evidence="5">SORGH_AS_0422</strain>
    </source>
</reference>
<sequence>MKRKNLPWSLLHMGFAVSLFLCFSSCQKEKQSTTPEETTVATDDGSNIRPAATSSAEVTGSGGTFTAKVNGVTKYTGTDYIAAIQAACNNLTAGRTTKETVLIKNSGSSGQSGGAIKAVNIPSYTILDFGNTTFTCNSTDQLIVPIQGERRTDIEVKNMKVSGNPRYGIWLKTCSNITLSNITMTLNSSSGLGIRVDDSKGDWSRNFTLTSCNISGSGDNAVETYGVDGFTIGTVTASNAGACGLLLNKSKNGTVGTVNATNCGQGTGYAGFRIANNAGPNIRVTTVNSTGCGRGFFSVTSSNGCTIGTLNAKNCESHGALLENAQQIQINGGTISGNGSDGIRFSTTLSYICRDNIVQNLNVSGNAFGIRETAPSNYNTVKNCKLNGNGLSLAGPNSVSTGNTL</sequence>
<organism evidence="4 5">
    <name type="scientific">Mucilaginibacter terrae</name>
    <dbReference type="NCBI Taxonomy" id="1955052"/>
    <lineage>
        <taxon>Bacteria</taxon>
        <taxon>Pseudomonadati</taxon>
        <taxon>Bacteroidota</taxon>
        <taxon>Sphingobacteriia</taxon>
        <taxon>Sphingobacteriales</taxon>
        <taxon>Sphingobacteriaceae</taxon>
        <taxon>Mucilaginibacter</taxon>
    </lineage>
</organism>
<gene>
    <name evidence="4" type="ORF">QE417_002211</name>
</gene>
<comment type="caution">
    <text evidence="4">The sequence shown here is derived from an EMBL/GenBank/DDBJ whole genome shotgun (WGS) entry which is preliminary data.</text>
</comment>
<dbReference type="Pfam" id="PF13229">
    <property type="entry name" value="Beta_helix"/>
    <property type="match status" value="1"/>
</dbReference>
<feature type="signal peptide" evidence="2">
    <location>
        <begin position="1"/>
        <end position="27"/>
    </location>
</feature>
<dbReference type="SMART" id="SM00710">
    <property type="entry name" value="PbH1"/>
    <property type="match status" value="7"/>
</dbReference>
<evidence type="ECO:0000313" key="4">
    <source>
        <dbReference type="EMBL" id="MDT3403139.1"/>
    </source>
</evidence>
<dbReference type="InterPro" id="IPR039448">
    <property type="entry name" value="Beta_helix"/>
</dbReference>
<name>A0ABU3GTM6_9SPHI</name>
<feature type="chain" id="PRO_5045843415" description="Right handed beta helix domain-containing protein" evidence="2">
    <location>
        <begin position="28"/>
        <end position="405"/>
    </location>
</feature>
<dbReference type="InterPro" id="IPR011050">
    <property type="entry name" value="Pectin_lyase_fold/virulence"/>
</dbReference>
<proteinExistence type="predicted"/>
<feature type="region of interest" description="Disordered" evidence="1">
    <location>
        <begin position="32"/>
        <end position="59"/>
    </location>
</feature>
<dbReference type="InterPro" id="IPR006626">
    <property type="entry name" value="PbH1"/>
</dbReference>
<dbReference type="RefSeq" id="WP_311949921.1">
    <property type="nucleotide sequence ID" value="NZ_JAVLVU010000001.1"/>
</dbReference>
<dbReference type="SUPFAM" id="SSF51126">
    <property type="entry name" value="Pectin lyase-like"/>
    <property type="match status" value="2"/>
</dbReference>
<protein>
    <recommendedName>
        <fullName evidence="3">Right handed beta helix domain-containing protein</fullName>
    </recommendedName>
</protein>
<keyword evidence="2" id="KW-0732">Signal</keyword>
<evidence type="ECO:0000313" key="5">
    <source>
        <dbReference type="Proteomes" id="UP001258315"/>
    </source>
</evidence>
<feature type="domain" description="Right handed beta helix" evidence="3">
    <location>
        <begin position="151"/>
        <end position="307"/>
    </location>
</feature>
<dbReference type="EMBL" id="JAVLVU010000001">
    <property type="protein sequence ID" value="MDT3403139.1"/>
    <property type="molecule type" value="Genomic_DNA"/>
</dbReference>